<sequence>MEQATAYEEQLVGWEAEKVPPSVWHLLTSLSEFFKWPTTQTSRGSGGNGPSGNVSQQKRKNEVPNAIIIFNQMLIINQEDF</sequence>
<evidence type="ECO:0000313" key="2">
    <source>
        <dbReference type="EMBL" id="KAA6380828.1"/>
    </source>
</evidence>
<proteinExistence type="predicted"/>
<organism evidence="2 3">
    <name type="scientific">Streblomastix strix</name>
    <dbReference type="NCBI Taxonomy" id="222440"/>
    <lineage>
        <taxon>Eukaryota</taxon>
        <taxon>Metamonada</taxon>
        <taxon>Preaxostyla</taxon>
        <taxon>Oxymonadida</taxon>
        <taxon>Streblomastigidae</taxon>
        <taxon>Streblomastix</taxon>
    </lineage>
</organism>
<evidence type="ECO:0000256" key="1">
    <source>
        <dbReference type="SAM" id="MobiDB-lite"/>
    </source>
</evidence>
<gene>
    <name evidence="2" type="ORF">EZS28_023646</name>
</gene>
<comment type="caution">
    <text evidence="2">The sequence shown here is derived from an EMBL/GenBank/DDBJ whole genome shotgun (WGS) entry which is preliminary data.</text>
</comment>
<name>A0A5J4VE24_9EUKA</name>
<dbReference type="AlphaFoldDB" id="A0A5J4VE24"/>
<protein>
    <submittedName>
        <fullName evidence="2">Uncharacterized protein</fullName>
    </submittedName>
</protein>
<reference evidence="2 3" key="1">
    <citation type="submission" date="2019-03" db="EMBL/GenBank/DDBJ databases">
        <title>Single cell metagenomics reveals metabolic interactions within the superorganism composed of flagellate Streblomastix strix and complex community of Bacteroidetes bacteria on its surface.</title>
        <authorList>
            <person name="Treitli S.C."/>
            <person name="Kolisko M."/>
            <person name="Husnik F."/>
            <person name="Keeling P."/>
            <person name="Hampl V."/>
        </authorList>
    </citation>
    <scope>NUCLEOTIDE SEQUENCE [LARGE SCALE GENOMIC DNA]</scope>
    <source>
        <strain evidence="2">ST1C</strain>
    </source>
</reference>
<dbReference type="EMBL" id="SNRW01007693">
    <property type="protein sequence ID" value="KAA6380828.1"/>
    <property type="molecule type" value="Genomic_DNA"/>
</dbReference>
<accession>A0A5J4VE24</accession>
<dbReference type="Proteomes" id="UP000324800">
    <property type="component" value="Unassembled WGS sequence"/>
</dbReference>
<feature type="region of interest" description="Disordered" evidence="1">
    <location>
        <begin position="38"/>
        <end position="59"/>
    </location>
</feature>
<evidence type="ECO:0000313" key="3">
    <source>
        <dbReference type="Proteomes" id="UP000324800"/>
    </source>
</evidence>